<gene>
    <name evidence="2" type="ORF">S01H4_33010</name>
</gene>
<dbReference type="EMBL" id="BART01017322">
    <property type="protein sequence ID" value="GAG76495.1"/>
    <property type="molecule type" value="Genomic_DNA"/>
</dbReference>
<feature type="transmembrane region" description="Helical" evidence="1">
    <location>
        <begin position="9"/>
        <end position="29"/>
    </location>
</feature>
<keyword evidence="1" id="KW-1133">Transmembrane helix</keyword>
<organism evidence="2">
    <name type="scientific">marine sediment metagenome</name>
    <dbReference type="NCBI Taxonomy" id="412755"/>
    <lineage>
        <taxon>unclassified sequences</taxon>
        <taxon>metagenomes</taxon>
        <taxon>ecological metagenomes</taxon>
    </lineage>
</organism>
<evidence type="ECO:0000313" key="2">
    <source>
        <dbReference type="EMBL" id="GAG76495.1"/>
    </source>
</evidence>
<protein>
    <submittedName>
        <fullName evidence="2">Uncharacterized protein</fullName>
    </submittedName>
</protein>
<accession>X1A370</accession>
<feature type="non-terminal residue" evidence="2">
    <location>
        <position position="49"/>
    </location>
</feature>
<dbReference type="AlphaFoldDB" id="X1A370"/>
<comment type="caution">
    <text evidence="2">The sequence shown here is derived from an EMBL/GenBank/DDBJ whole genome shotgun (WGS) entry which is preliminary data.</text>
</comment>
<proteinExistence type="predicted"/>
<evidence type="ECO:0000256" key="1">
    <source>
        <dbReference type="SAM" id="Phobius"/>
    </source>
</evidence>
<sequence>MEQRQKENLILFNIIYTLLTLFIFSIFIIKAAMSEGVIPGILLAWPKEI</sequence>
<keyword evidence="1" id="KW-0812">Transmembrane</keyword>
<reference evidence="2" key="1">
    <citation type="journal article" date="2014" name="Front. Microbiol.">
        <title>High frequency of phylogenetically diverse reductive dehalogenase-homologous genes in deep subseafloor sedimentary metagenomes.</title>
        <authorList>
            <person name="Kawai M."/>
            <person name="Futagami T."/>
            <person name="Toyoda A."/>
            <person name="Takaki Y."/>
            <person name="Nishi S."/>
            <person name="Hori S."/>
            <person name="Arai W."/>
            <person name="Tsubouchi T."/>
            <person name="Morono Y."/>
            <person name="Uchiyama I."/>
            <person name="Ito T."/>
            <person name="Fujiyama A."/>
            <person name="Inagaki F."/>
            <person name="Takami H."/>
        </authorList>
    </citation>
    <scope>NUCLEOTIDE SEQUENCE</scope>
    <source>
        <strain evidence="2">Expedition CK06-06</strain>
    </source>
</reference>
<name>X1A370_9ZZZZ</name>
<keyword evidence="1" id="KW-0472">Membrane</keyword>